<evidence type="ECO:0000313" key="3">
    <source>
        <dbReference type="Proteomes" id="UP001515943"/>
    </source>
</evidence>
<dbReference type="RefSeq" id="WP_167980399.1">
    <property type="nucleotide sequence ID" value="NZ_VSRL01000436.1"/>
</dbReference>
<comment type="similarity">
    <text evidence="1">Belongs to the dTDP-4-dehydrorhamnose 3,5-epimerase family.</text>
</comment>
<dbReference type="InterPro" id="IPR011051">
    <property type="entry name" value="RmlC_Cupin_sf"/>
</dbReference>
<dbReference type="CDD" id="cd00438">
    <property type="entry name" value="cupin_RmlC"/>
    <property type="match status" value="1"/>
</dbReference>
<dbReference type="PANTHER" id="PTHR21047:SF2">
    <property type="entry name" value="THYMIDINE DIPHOSPHO-4-KETO-RHAMNOSE 3,5-EPIMERASE"/>
    <property type="match status" value="1"/>
</dbReference>
<evidence type="ECO:0000313" key="2">
    <source>
        <dbReference type="EMBL" id="NKE63832.1"/>
    </source>
</evidence>
<comment type="caution">
    <text evidence="2">The sequence shown here is derived from an EMBL/GenBank/DDBJ whole genome shotgun (WGS) entry which is preliminary data.</text>
</comment>
<proteinExistence type="inferred from homology"/>
<accession>A0ABX1FZ94</accession>
<gene>
    <name evidence="2" type="ORF">FXN61_46885</name>
</gene>
<name>A0ABX1FZ94_9PSEU</name>
<evidence type="ECO:0000256" key="1">
    <source>
        <dbReference type="ARBA" id="ARBA00010154"/>
    </source>
</evidence>
<dbReference type="SUPFAM" id="SSF51182">
    <property type="entry name" value="RmlC-like cupins"/>
    <property type="match status" value="1"/>
</dbReference>
<keyword evidence="3" id="KW-1185">Reference proteome</keyword>
<dbReference type="InterPro" id="IPR000888">
    <property type="entry name" value="RmlC-like"/>
</dbReference>
<dbReference type="Gene3D" id="2.60.120.10">
    <property type="entry name" value="Jelly Rolls"/>
    <property type="match status" value="1"/>
</dbReference>
<dbReference type="PANTHER" id="PTHR21047">
    <property type="entry name" value="DTDP-6-DEOXY-D-GLUCOSE-3,5 EPIMERASE"/>
    <property type="match status" value="1"/>
</dbReference>
<protein>
    <submittedName>
        <fullName evidence="2">dTDP-4-keto-6-deoxy-D-glucose epimerase</fullName>
    </submittedName>
</protein>
<dbReference type="Proteomes" id="UP001515943">
    <property type="component" value="Unassembled WGS sequence"/>
</dbReference>
<organism evidence="2 3">
    <name type="scientific">Lentzea indica</name>
    <dbReference type="NCBI Taxonomy" id="2604800"/>
    <lineage>
        <taxon>Bacteria</taxon>
        <taxon>Bacillati</taxon>
        <taxon>Actinomycetota</taxon>
        <taxon>Actinomycetes</taxon>
        <taxon>Pseudonocardiales</taxon>
        <taxon>Pseudonocardiaceae</taxon>
        <taxon>Lentzea</taxon>
    </lineage>
</organism>
<reference evidence="2 3" key="1">
    <citation type="submission" date="2019-08" db="EMBL/GenBank/DDBJ databases">
        <title>Lentzea from Indian Himalayas.</title>
        <authorList>
            <person name="Mandal S."/>
            <person name="Mallick Gupta A."/>
            <person name="Maiti P.K."/>
            <person name="Sarkar J."/>
            <person name="Mandal S."/>
        </authorList>
    </citation>
    <scope>NUCLEOTIDE SEQUENCE [LARGE SCALE GENOMIC DNA]</scope>
    <source>
        <strain evidence="2 3">PSKA42</strain>
    </source>
</reference>
<dbReference type="InterPro" id="IPR014710">
    <property type="entry name" value="RmlC-like_jellyroll"/>
</dbReference>
<dbReference type="EMBL" id="VSRL01000436">
    <property type="protein sequence ID" value="NKE63832.1"/>
    <property type="molecule type" value="Genomic_DNA"/>
</dbReference>
<dbReference type="Pfam" id="PF00908">
    <property type="entry name" value="dTDP_sugar_isom"/>
    <property type="match status" value="1"/>
</dbReference>
<sequence length="196" mass="21116">MSEQTRPLAVLGAFAFTTTAFPDERGVFLSPYRRSVFEEALGHPLFPVAQASCSVSRRGVVRGVHFTVTPPGCLKYVYCSRGSALDIVVDTRVGSPTFGVHDSVVLGGEGLPAVYFPVGVGHLFVALEDDTVVNYLLSQEYQQENELAVSAFDPELALPIPPDAGLLSERDRRAPTLAEARAAGMLPDYEVCVRAT</sequence>